<proteinExistence type="predicted"/>
<dbReference type="Proteomes" id="UP000020735">
    <property type="component" value="Unassembled WGS sequence"/>
</dbReference>
<dbReference type="AlphaFoldDB" id="A0A009SEC3"/>
<name>A0A009SEC3_ACIBA</name>
<accession>A0A009SEC3</accession>
<gene>
    <name evidence="1" type="ORF">J529_2010</name>
</gene>
<reference evidence="1 2" key="1">
    <citation type="submission" date="2014-02" db="EMBL/GenBank/DDBJ databases">
        <title>Comparative genomics and transcriptomics to identify genetic mechanisms underlying the emergence of carbapenem resistant Acinetobacter baumannii (CRAb).</title>
        <authorList>
            <person name="Harris A.D."/>
            <person name="Johnson K.J."/>
            <person name="George J."/>
            <person name="Shefchek K."/>
            <person name="Daugherty S.C."/>
            <person name="Parankush S."/>
            <person name="Sadzewicz L."/>
            <person name="Tallon L."/>
            <person name="Sengamalay N."/>
            <person name="Hazen T.H."/>
            <person name="Rasko D.A."/>
        </authorList>
    </citation>
    <scope>NUCLEOTIDE SEQUENCE [LARGE SCALE GENOMIC DNA]</scope>
    <source>
        <strain evidence="1 2">99063</strain>
    </source>
</reference>
<sequence>MASVFVILAFSAFAFFKADADQTQKHQEHVLVQVEGVK</sequence>
<evidence type="ECO:0000313" key="1">
    <source>
        <dbReference type="EMBL" id="EXC51358.1"/>
    </source>
</evidence>
<organism evidence="1 2">
    <name type="scientific">Acinetobacter baumannii 99063</name>
    <dbReference type="NCBI Taxonomy" id="1310630"/>
    <lineage>
        <taxon>Bacteria</taxon>
        <taxon>Pseudomonadati</taxon>
        <taxon>Pseudomonadota</taxon>
        <taxon>Gammaproteobacteria</taxon>
        <taxon>Moraxellales</taxon>
        <taxon>Moraxellaceae</taxon>
        <taxon>Acinetobacter</taxon>
        <taxon>Acinetobacter calcoaceticus/baumannii complex</taxon>
    </lineage>
</organism>
<comment type="caution">
    <text evidence="1">The sequence shown here is derived from an EMBL/GenBank/DDBJ whole genome shotgun (WGS) entry which is preliminary data.</text>
</comment>
<dbReference type="PATRIC" id="fig|1310630.3.peg.1967"/>
<evidence type="ECO:0000313" key="2">
    <source>
        <dbReference type="Proteomes" id="UP000020735"/>
    </source>
</evidence>
<protein>
    <submittedName>
        <fullName evidence="1">Uncharacterized protein</fullName>
    </submittedName>
</protein>
<dbReference type="EMBL" id="JEXJ01000027">
    <property type="protein sequence ID" value="EXC51358.1"/>
    <property type="molecule type" value="Genomic_DNA"/>
</dbReference>